<feature type="compositionally biased region" description="Basic and acidic residues" evidence="1">
    <location>
        <begin position="210"/>
        <end position="220"/>
    </location>
</feature>
<sequence length="357" mass="42580">MSDYHHQQETDRWSGGLIRSYSEHAALVLQHYQNHRPRAYSDNLKCTRSGPDFRRRYDDENDNEARQEQDSRAFAKITTSACSIFADEQQDNDDSDGQRTWRMPSNYQSSFDESSYARRRKIGQDGAGDSSALTTDISQLSLTDECQPQKVVCFESANTLTSQETHSSVDRRCAIFDNDDDDEHDHEHLVFIEDDEDADFESEYQFEQHLENTRSPETSERTVSATSLQTFPGQQRVNGAPISRFISYEDWAQEKKRELQRRKDEEKRLEKEKRELEEQQQREKEKRDRERFLEWYQRKKREKERQRKAAEKKIGIQRKLKDCQEQFRNQKNDLELKQWWKKKEEQQKAATHSESRI</sequence>
<gene>
    <name evidence="2" type="ORF">TBRA_LOCUS6523</name>
</gene>
<feature type="compositionally biased region" description="Basic and acidic residues" evidence="1">
    <location>
        <begin position="51"/>
        <end position="73"/>
    </location>
</feature>
<proteinExistence type="predicted"/>
<feature type="region of interest" description="Disordered" evidence="1">
    <location>
        <begin position="85"/>
        <end position="116"/>
    </location>
</feature>
<evidence type="ECO:0000313" key="3">
    <source>
        <dbReference type="Proteomes" id="UP000479190"/>
    </source>
</evidence>
<feature type="region of interest" description="Disordered" evidence="1">
    <location>
        <begin position="257"/>
        <end position="289"/>
    </location>
</feature>
<feature type="region of interest" description="Disordered" evidence="1">
    <location>
        <begin position="210"/>
        <end position="235"/>
    </location>
</feature>
<feature type="region of interest" description="Disordered" evidence="1">
    <location>
        <begin position="42"/>
        <end position="73"/>
    </location>
</feature>
<dbReference type="OrthoDB" id="7701297at2759"/>
<feature type="compositionally biased region" description="Polar residues" evidence="1">
    <location>
        <begin position="221"/>
        <end position="235"/>
    </location>
</feature>
<keyword evidence="3" id="KW-1185">Reference proteome</keyword>
<organism evidence="2 3">
    <name type="scientific">Trichogramma brassicae</name>
    <dbReference type="NCBI Taxonomy" id="86971"/>
    <lineage>
        <taxon>Eukaryota</taxon>
        <taxon>Metazoa</taxon>
        <taxon>Ecdysozoa</taxon>
        <taxon>Arthropoda</taxon>
        <taxon>Hexapoda</taxon>
        <taxon>Insecta</taxon>
        <taxon>Pterygota</taxon>
        <taxon>Neoptera</taxon>
        <taxon>Endopterygota</taxon>
        <taxon>Hymenoptera</taxon>
        <taxon>Apocrita</taxon>
        <taxon>Proctotrupomorpha</taxon>
        <taxon>Chalcidoidea</taxon>
        <taxon>Trichogrammatidae</taxon>
        <taxon>Trichogramma</taxon>
    </lineage>
</organism>
<reference evidence="2 3" key="1">
    <citation type="submission" date="2020-02" db="EMBL/GenBank/DDBJ databases">
        <authorList>
            <person name="Ferguson B K."/>
        </authorList>
    </citation>
    <scope>NUCLEOTIDE SEQUENCE [LARGE SCALE GENOMIC DNA]</scope>
</reference>
<feature type="compositionally biased region" description="Polar residues" evidence="1">
    <location>
        <begin position="103"/>
        <end position="113"/>
    </location>
</feature>
<dbReference type="EMBL" id="CADCXV010000748">
    <property type="protein sequence ID" value="CAB0034625.1"/>
    <property type="molecule type" value="Genomic_DNA"/>
</dbReference>
<protein>
    <submittedName>
        <fullName evidence="2">Uncharacterized protein</fullName>
    </submittedName>
</protein>
<name>A0A6H5IB78_9HYME</name>
<dbReference type="Proteomes" id="UP000479190">
    <property type="component" value="Unassembled WGS sequence"/>
</dbReference>
<evidence type="ECO:0000256" key="1">
    <source>
        <dbReference type="SAM" id="MobiDB-lite"/>
    </source>
</evidence>
<accession>A0A6H5IB78</accession>
<evidence type="ECO:0000313" key="2">
    <source>
        <dbReference type="EMBL" id="CAB0034625.1"/>
    </source>
</evidence>
<dbReference type="AlphaFoldDB" id="A0A6H5IB78"/>